<comment type="similarity">
    <text evidence="2">Belongs to the peptidase S1 family. CLIP subfamily.</text>
</comment>
<dbReference type="GO" id="GO:0006508">
    <property type="term" value="P:proteolysis"/>
    <property type="evidence" value="ECO:0007669"/>
    <property type="project" value="InterPro"/>
</dbReference>
<dbReference type="Pfam" id="PF00089">
    <property type="entry name" value="Trypsin"/>
    <property type="match status" value="1"/>
</dbReference>
<feature type="domain" description="Peptidase S1" evidence="5">
    <location>
        <begin position="53"/>
        <end position="274"/>
    </location>
</feature>
<protein>
    <recommendedName>
        <fullName evidence="5">Peptidase S1 domain-containing protein</fullName>
    </recommendedName>
</protein>
<evidence type="ECO:0000259" key="5">
    <source>
        <dbReference type="PROSITE" id="PS50240"/>
    </source>
</evidence>
<keyword evidence="1" id="KW-1015">Disulfide bond</keyword>
<organism evidence="6 7">
    <name type="scientific">Polypedilum vanderplanki</name>
    <name type="common">Sleeping chironomid midge</name>
    <dbReference type="NCBI Taxonomy" id="319348"/>
    <lineage>
        <taxon>Eukaryota</taxon>
        <taxon>Metazoa</taxon>
        <taxon>Ecdysozoa</taxon>
        <taxon>Arthropoda</taxon>
        <taxon>Hexapoda</taxon>
        <taxon>Insecta</taxon>
        <taxon>Pterygota</taxon>
        <taxon>Neoptera</taxon>
        <taxon>Endopterygota</taxon>
        <taxon>Diptera</taxon>
        <taxon>Nematocera</taxon>
        <taxon>Chironomoidea</taxon>
        <taxon>Chironomidae</taxon>
        <taxon>Chironominae</taxon>
        <taxon>Polypedilum</taxon>
        <taxon>Polypedilum</taxon>
    </lineage>
</organism>
<dbReference type="InterPro" id="IPR043504">
    <property type="entry name" value="Peptidase_S1_PA_chymotrypsin"/>
</dbReference>
<dbReference type="Gene3D" id="2.40.10.10">
    <property type="entry name" value="Trypsin-like serine proteases"/>
    <property type="match status" value="1"/>
</dbReference>
<reference evidence="6" key="1">
    <citation type="submission" date="2021-03" db="EMBL/GenBank/DDBJ databases">
        <title>Chromosome level genome of the anhydrobiotic midge Polypedilum vanderplanki.</title>
        <authorList>
            <person name="Yoshida Y."/>
            <person name="Kikawada T."/>
            <person name="Gusev O."/>
        </authorList>
    </citation>
    <scope>NUCLEOTIDE SEQUENCE</scope>
    <source>
        <strain evidence="6">NIAS01</strain>
        <tissue evidence="6">Whole body or cell culture</tissue>
    </source>
</reference>
<dbReference type="OrthoDB" id="6380398at2759"/>
<proteinExistence type="inferred from homology"/>
<evidence type="ECO:0000256" key="4">
    <source>
        <dbReference type="SAM" id="SignalP"/>
    </source>
</evidence>
<keyword evidence="4" id="KW-0732">Signal</keyword>
<dbReference type="SUPFAM" id="SSF50494">
    <property type="entry name" value="Trypsin-like serine proteases"/>
    <property type="match status" value="1"/>
</dbReference>
<dbReference type="EMBL" id="JADBJN010000004">
    <property type="protein sequence ID" value="KAG5667012.1"/>
    <property type="molecule type" value="Genomic_DNA"/>
</dbReference>
<feature type="region of interest" description="Disordered" evidence="3">
    <location>
        <begin position="37"/>
        <end position="58"/>
    </location>
</feature>
<sequence length="279" mass="30336">MFIIFLTIFAIASVFGADYETRTHRLEVPEDPGKWVYKGNDSDHSHGRGGGRISGGQTATDTQFPWVARLGINLQNGGSLASGSLIKSNWIVSARHALINPNGVFVAVSVQAQLGSADDQKFRVKIFCNSFVWMNVNIGEAPDIALFRLTNDLALNSYVNVVRLPSRAQANFKFEGYTITAIGWGGDNTGLPAKKLQWTTFKVLYERDCYLRPNMICSESTGQSSLQGGDSGGPSVIYENGTPTLVGINVIGVGKRFGSTRVSDFLNFISDSTGLQIRN</sequence>
<evidence type="ECO:0000313" key="6">
    <source>
        <dbReference type="EMBL" id="KAG5667012.1"/>
    </source>
</evidence>
<feature type="chain" id="PRO_5039895172" description="Peptidase S1 domain-containing protein" evidence="4">
    <location>
        <begin position="17"/>
        <end position="279"/>
    </location>
</feature>
<evidence type="ECO:0000256" key="2">
    <source>
        <dbReference type="ARBA" id="ARBA00024195"/>
    </source>
</evidence>
<dbReference type="PANTHER" id="PTHR24253:SF153">
    <property type="entry name" value="SERINE PROTEASE HEPSIN"/>
    <property type="match status" value="1"/>
</dbReference>
<comment type="caution">
    <text evidence="6">The sequence shown here is derived from an EMBL/GenBank/DDBJ whole genome shotgun (WGS) entry which is preliminary data.</text>
</comment>
<evidence type="ECO:0000256" key="1">
    <source>
        <dbReference type="ARBA" id="ARBA00023157"/>
    </source>
</evidence>
<dbReference type="Proteomes" id="UP001107558">
    <property type="component" value="Chromosome 4"/>
</dbReference>
<dbReference type="PRINTS" id="PR00722">
    <property type="entry name" value="CHYMOTRYPSIN"/>
</dbReference>
<dbReference type="SMART" id="SM00020">
    <property type="entry name" value="Tryp_SPc"/>
    <property type="match status" value="1"/>
</dbReference>
<dbReference type="PANTHER" id="PTHR24253">
    <property type="entry name" value="TRANSMEMBRANE PROTEASE SERINE"/>
    <property type="match status" value="1"/>
</dbReference>
<feature type="signal peptide" evidence="4">
    <location>
        <begin position="1"/>
        <end position="16"/>
    </location>
</feature>
<dbReference type="GO" id="GO:0004252">
    <property type="term" value="F:serine-type endopeptidase activity"/>
    <property type="evidence" value="ECO:0007669"/>
    <property type="project" value="InterPro"/>
</dbReference>
<accession>A0A9J6BB04</accession>
<name>A0A9J6BB04_POLVA</name>
<dbReference type="AlphaFoldDB" id="A0A9J6BB04"/>
<dbReference type="InterPro" id="IPR001254">
    <property type="entry name" value="Trypsin_dom"/>
</dbReference>
<evidence type="ECO:0000256" key="3">
    <source>
        <dbReference type="SAM" id="MobiDB-lite"/>
    </source>
</evidence>
<dbReference type="InterPro" id="IPR001314">
    <property type="entry name" value="Peptidase_S1A"/>
</dbReference>
<gene>
    <name evidence="6" type="ORF">PVAND_015015</name>
</gene>
<keyword evidence="7" id="KW-1185">Reference proteome</keyword>
<evidence type="ECO:0000313" key="7">
    <source>
        <dbReference type="Proteomes" id="UP001107558"/>
    </source>
</evidence>
<dbReference type="InterPro" id="IPR009003">
    <property type="entry name" value="Peptidase_S1_PA"/>
</dbReference>
<dbReference type="PROSITE" id="PS50240">
    <property type="entry name" value="TRYPSIN_DOM"/>
    <property type="match status" value="1"/>
</dbReference>